<gene>
    <name evidence="1" type="ORF">AG4045_006362</name>
</gene>
<protein>
    <recommendedName>
        <fullName evidence="3">VQ domain-containing protein</fullName>
    </recommendedName>
</protein>
<name>A0A6L5B970_APIGR</name>
<dbReference type="EMBL" id="WRXP01002002">
    <property type="protein sequence ID" value="KAF1001965.1"/>
    <property type="molecule type" value="Genomic_DNA"/>
</dbReference>
<evidence type="ECO:0008006" key="3">
    <source>
        <dbReference type="Google" id="ProtNLM"/>
    </source>
</evidence>
<proteinExistence type="predicted"/>
<evidence type="ECO:0000313" key="2">
    <source>
        <dbReference type="Proteomes" id="UP000593563"/>
    </source>
</evidence>
<dbReference type="Proteomes" id="UP000593563">
    <property type="component" value="Unassembled WGS sequence"/>
</dbReference>
<dbReference type="AlphaFoldDB" id="A0A6L5B970"/>
<accession>A0A6L5B970</accession>
<organism evidence="1 2">
    <name type="scientific">Apium graveolens</name>
    <name type="common">Celery</name>
    <dbReference type="NCBI Taxonomy" id="4045"/>
    <lineage>
        <taxon>Eukaryota</taxon>
        <taxon>Viridiplantae</taxon>
        <taxon>Streptophyta</taxon>
        <taxon>Embryophyta</taxon>
        <taxon>Tracheophyta</taxon>
        <taxon>Spermatophyta</taxon>
        <taxon>Magnoliopsida</taxon>
        <taxon>eudicotyledons</taxon>
        <taxon>Gunneridae</taxon>
        <taxon>Pentapetalae</taxon>
        <taxon>asterids</taxon>
        <taxon>campanulids</taxon>
        <taxon>Apiales</taxon>
        <taxon>Apiaceae</taxon>
        <taxon>Apioideae</taxon>
        <taxon>apioid superclade</taxon>
        <taxon>Apieae</taxon>
        <taxon>Apium</taxon>
    </lineage>
</organism>
<keyword evidence="2" id="KW-1185">Reference proteome</keyword>
<sequence length="267" mass="29340">MVKKLITSQAAVDDRKLSVNSKLKKSCEKSNLHSLAKVLKPKVFILSDSSTFKNLVQELTGNGNIGCTSVCDTGASLSSSCATTFKPTDHEQVPVIQNSMMFPGGDYSFQDFSPEISLHSSDFDIGLISIPVISGSPPCAIISEPLEQLPVIGYNLMYTTGDYGFQESSPQLSFDSSDLYIDLISTPVTSDFSQEIIDDIMATTLISEDLEFQSTWNMTSCSLQYEEMEPWLLEMDSCGNNNNGSHWLEPLVPQEVCAFDCDLFAIM</sequence>
<evidence type="ECO:0000313" key="1">
    <source>
        <dbReference type="EMBL" id="KAF1001965.1"/>
    </source>
</evidence>
<comment type="caution">
    <text evidence="1">The sequence shown here is derived from an EMBL/GenBank/DDBJ whole genome shotgun (WGS) entry which is preliminary data.</text>
</comment>
<reference evidence="1" key="1">
    <citation type="submission" date="2020-01" db="EMBL/GenBank/DDBJ databases">
        <title>The Celery Genome Sequence Reveals Sequential Paleo-tetraploidization, Resistance Gene Elimination, Karyotype Evolution, and Functional Innovation in Apiales.</title>
        <authorList>
            <person name="Song X."/>
        </authorList>
    </citation>
    <scope>NUCLEOTIDE SEQUENCE</scope>
    <source>
        <tissue evidence="1">Leaf</tissue>
    </source>
</reference>